<gene>
    <name evidence="1" type="ORF">LCGC14_0773640</name>
</gene>
<name>A0A0F9QHE9_9ZZZZ</name>
<dbReference type="Gene3D" id="1.10.10.60">
    <property type="entry name" value="Homeodomain-like"/>
    <property type="match status" value="1"/>
</dbReference>
<comment type="caution">
    <text evidence="1">The sequence shown here is derived from an EMBL/GenBank/DDBJ whole genome shotgun (WGS) entry which is preliminary data.</text>
</comment>
<dbReference type="AlphaFoldDB" id="A0A0F9QHE9"/>
<evidence type="ECO:0000313" key="1">
    <source>
        <dbReference type="EMBL" id="KKN36422.1"/>
    </source>
</evidence>
<accession>A0A0F9QHE9</accession>
<reference evidence="1" key="1">
    <citation type="journal article" date="2015" name="Nature">
        <title>Complex archaea that bridge the gap between prokaryotes and eukaryotes.</title>
        <authorList>
            <person name="Spang A."/>
            <person name="Saw J.H."/>
            <person name="Jorgensen S.L."/>
            <person name="Zaremba-Niedzwiedzka K."/>
            <person name="Martijn J."/>
            <person name="Lind A.E."/>
            <person name="van Eijk R."/>
            <person name="Schleper C."/>
            <person name="Guy L."/>
            <person name="Ettema T.J."/>
        </authorList>
    </citation>
    <scope>NUCLEOTIDE SEQUENCE</scope>
</reference>
<proteinExistence type="predicted"/>
<sequence>MAGRPSKLTPEREEKLLNFIRMGLPIIRACQACGIHVDTYYEWIKKGEDGKEIYSEFSDALREAEASAQAVLVQKLQTEGSSTSWQFILDRRWPDEWGRRDRHEHSGPDGGPVEHIHDVKQATIDALKKLDAL</sequence>
<evidence type="ECO:0008006" key="2">
    <source>
        <dbReference type="Google" id="ProtNLM"/>
    </source>
</evidence>
<dbReference type="EMBL" id="LAZR01001966">
    <property type="protein sequence ID" value="KKN36422.1"/>
    <property type="molecule type" value="Genomic_DNA"/>
</dbReference>
<protein>
    <recommendedName>
        <fullName evidence="2">Homeodomain phBC6A51-type domain-containing protein</fullName>
    </recommendedName>
</protein>
<organism evidence="1">
    <name type="scientific">marine sediment metagenome</name>
    <dbReference type="NCBI Taxonomy" id="412755"/>
    <lineage>
        <taxon>unclassified sequences</taxon>
        <taxon>metagenomes</taxon>
        <taxon>ecological metagenomes</taxon>
    </lineage>
</organism>